<proteinExistence type="predicted"/>
<keyword evidence="3" id="KW-1185">Reference proteome</keyword>
<evidence type="ECO:0008006" key="4">
    <source>
        <dbReference type="Google" id="ProtNLM"/>
    </source>
</evidence>
<dbReference type="Proteomes" id="UP000503447">
    <property type="component" value="Chromosome"/>
</dbReference>
<gene>
    <name evidence="2" type="ORF">FTUN_6406</name>
</gene>
<feature type="region of interest" description="Disordered" evidence="1">
    <location>
        <begin position="349"/>
        <end position="371"/>
    </location>
</feature>
<dbReference type="RefSeq" id="WP_171473900.1">
    <property type="nucleotide sequence ID" value="NZ_CP053452.2"/>
</dbReference>
<dbReference type="KEGG" id="ftj:FTUN_6406"/>
<evidence type="ECO:0000313" key="2">
    <source>
        <dbReference type="EMBL" id="QJW98811.1"/>
    </source>
</evidence>
<organism evidence="2 3">
    <name type="scientific">Frigoriglobus tundricola</name>
    <dbReference type="NCBI Taxonomy" id="2774151"/>
    <lineage>
        <taxon>Bacteria</taxon>
        <taxon>Pseudomonadati</taxon>
        <taxon>Planctomycetota</taxon>
        <taxon>Planctomycetia</taxon>
        <taxon>Gemmatales</taxon>
        <taxon>Gemmataceae</taxon>
        <taxon>Frigoriglobus</taxon>
    </lineage>
</organism>
<accession>A0A6M5Z045</accession>
<sequence length="712" mass="79513">MNPLQRASMVRKAIYFAAILVLFTASMVWRGTIPVPLGASAASAAQPFRWAANHTIQSQAQRLEVWESDPTESEAEVSGSALRLALTGSRGIAVTMLWQAAIEKQKRNDFHEFEALVGAVTKLQPNFITPWIFQSWNIAYNVSVEMHGSGDMFFYIVRGIQLLAEGERRNKRSPDMRYQIAFYYQNKFGVSDQVDTLRCLFDLSCIPPSQRNPANLRNPATNEVNLEEFRKFCEKNPHLVRRLRGDDSGPQDKRAKEKLRAPAPEDVLRFLQDNREVPSRYKGLTDDLADADKQFPVLPPQFNEGPNEGHPAVATPDDFAPVVGYFSGFKAARAWFNYSLLLLPPPLTDDQGEPLPGPTPPPGTGGHDPAKHRVPRLPMMIIFRQGTPRAQSYIAELEQKEGWFDADGWRVEGWFPNRPEGVVVGAGRAWSLIEWQKAAELWRQHGKDYALTMSPERFASLRLLAGTAAPPPDESGAEPESSPARRRFLAAQAIQYYGTQRSVTNFANFLASAEGEAQAATVRARKTLWQAEQARKLGDSGKAIGLYKDGLDQWKKVLTDNPNFHRLPPPDRGDRVQEETFEYELAYQRLLVEHDKRVWDRANQIAAAAHGVVPFLTLPFPRENVVADPLWSTANKEGIKWYIVDNVAGADFSSPFVGTLARDGSPWVPEDIKESVRARQGLSRRQAAPPPSPNPPGGGPPPQPQPRPRPGQ</sequence>
<evidence type="ECO:0000256" key="1">
    <source>
        <dbReference type="SAM" id="MobiDB-lite"/>
    </source>
</evidence>
<reference evidence="3" key="1">
    <citation type="submission" date="2020-05" db="EMBL/GenBank/DDBJ databases">
        <title>Frigoriglobus tundricola gen. nov., sp. nov., a psychrotolerant cellulolytic planctomycete of the family Gemmataceae with two divergent copies of 16S rRNA gene.</title>
        <authorList>
            <person name="Kulichevskaya I.S."/>
            <person name="Ivanova A.A."/>
            <person name="Naumoff D.G."/>
            <person name="Beletsky A.V."/>
            <person name="Rijpstra W.I.C."/>
            <person name="Sinninghe Damste J.S."/>
            <person name="Mardanov A.V."/>
            <person name="Ravin N.V."/>
            <person name="Dedysh S.N."/>
        </authorList>
    </citation>
    <scope>NUCLEOTIDE SEQUENCE [LARGE SCALE GENOMIC DNA]</scope>
    <source>
        <strain evidence="3">PL17</strain>
    </source>
</reference>
<feature type="compositionally biased region" description="Pro residues" evidence="1">
    <location>
        <begin position="688"/>
        <end position="712"/>
    </location>
</feature>
<evidence type="ECO:0000313" key="3">
    <source>
        <dbReference type="Proteomes" id="UP000503447"/>
    </source>
</evidence>
<feature type="region of interest" description="Disordered" evidence="1">
    <location>
        <begin position="663"/>
        <end position="712"/>
    </location>
</feature>
<dbReference type="AlphaFoldDB" id="A0A6M5Z045"/>
<feature type="region of interest" description="Disordered" evidence="1">
    <location>
        <begin position="241"/>
        <end position="260"/>
    </location>
</feature>
<name>A0A6M5Z045_9BACT</name>
<protein>
    <recommendedName>
        <fullName evidence="4">IRE (Iron responsive element)</fullName>
    </recommendedName>
</protein>
<dbReference type="EMBL" id="CP053452">
    <property type="protein sequence ID" value="QJW98811.1"/>
    <property type="molecule type" value="Genomic_DNA"/>
</dbReference>